<sequence length="116" mass="12357">MGGHVSRATGTKMFLFTFPLWVKDSFLISFPVSSCYPSISHTVMIIAPFSGLVSEVCSDMPSDALPLSSFRGIHHASHPDTSPLSPLLSTLSSSSSVSLVIELGTCLIASVDTWKP</sequence>
<name>A0AAX4IAE2_9PEZI</name>
<dbReference type="RefSeq" id="XP_062777525.1">
    <property type="nucleotide sequence ID" value="XM_062921474.1"/>
</dbReference>
<dbReference type="KEGG" id="cdet:87941818"/>
<evidence type="ECO:0000313" key="2">
    <source>
        <dbReference type="Proteomes" id="UP001322277"/>
    </source>
</evidence>
<evidence type="ECO:0000313" key="1">
    <source>
        <dbReference type="EMBL" id="WQF80301.1"/>
    </source>
</evidence>
<proteinExistence type="predicted"/>
<keyword evidence="2" id="KW-1185">Reference proteome</keyword>
<dbReference type="AlphaFoldDB" id="A0AAX4IAE2"/>
<protein>
    <submittedName>
        <fullName evidence="1">Uncharacterized protein</fullName>
    </submittedName>
</protein>
<gene>
    <name evidence="1" type="ORF">CDEST_05315</name>
</gene>
<dbReference type="GeneID" id="87941818"/>
<reference evidence="2" key="1">
    <citation type="journal article" date="2023" name="bioRxiv">
        <title>Complete genome of the Medicago anthracnose fungus, Colletotrichum destructivum, reveals a mini-chromosome-like region within a core chromosome.</title>
        <authorList>
            <person name="Lapalu N."/>
            <person name="Simon A."/>
            <person name="Lu A."/>
            <person name="Plaumann P.-L."/>
            <person name="Amselem J."/>
            <person name="Pigne S."/>
            <person name="Auger A."/>
            <person name="Koch C."/>
            <person name="Dallery J.-F."/>
            <person name="O'Connell R.J."/>
        </authorList>
    </citation>
    <scope>NUCLEOTIDE SEQUENCE [LARGE SCALE GENOMIC DNA]</scope>
    <source>
        <strain evidence="2">CBS 520.97</strain>
    </source>
</reference>
<accession>A0AAX4IAE2</accession>
<organism evidence="1 2">
    <name type="scientific">Colletotrichum destructivum</name>
    <dbReference type="NCBI Taxonomy" id="34406"/>
    <lineage>
        <taxon>Eukaryota</taxon>
        <taxon>Fungi</taxon>
        <taxon>Dikarya</taxon>
        <taxon>Ascomycota</taxon>
        <taxon>Pezizomycotina</taxon>
        <taxon>Sordariomycetes</taxon>
        <taxon>Hypocreomycetidae</taxon>
        <taxon>Glomerellales</taxon>
        <taxon>Glomerellaceae</taxon>
        <taxon>Colletotrichum</taxon>
        <taxon>Colletotrichum destructivum species complex</taxon>
    </lineage>
</organism>
<dbReference type="Proteomes" id="UP001322277">
    <property type="component" value="Chromosome 3"/>
</dbReference>
<dbReference type="EMBL" id="CP137307">
    <property type="protein sequence ID" value="WQF80301.1"/>
    <property type="molecule type" value="Genomic_DNA"/>
</dbReference>